<dbReference type="RefSeq" id="WP_255866041.1">
    <property type="nucleotide sequence ID" value="NZ_CP104263.1"/>
</dbReference>
<evidence type="ECO:0000259" key="5">
    <source>
        <dbReference type="PROSITE" id="PS50977"/>
    </source>
</evidence>
<reference evidence="6 7" key="1">
    <citation type="submission" date="2022-07" db="EMBL/GenBank/DDBJ databases">
        <title>Novel species in genus Arthrobacter.</title>
        <authorList>
            <person name="Liu Y."/>
        </authorList>
    </citation>
    <scope>NUCLEOTIDE SEQUENCE [LARGE SCALE GENOMIC DNA]</scope>
    <source>
        <strain evidence="7">zg-Y859</strain>
    </source>
</reference>
<accession>A0ABT1NW79</accession>
<evidence type="ECO:0000313" key="6">
    <source>
        <dbReference type="EMBL" id="MCQ1950831.1"/>
    </source>
</evidence>
<evidence type="ECO:0000256" key="3">
    <source>
        <dbReference type="ARBA" id="ARBA00023163"/>
    </source>
</evidence>
<sequence length="196" mass="20689">MNGQPSARNRLLDAAEELAFTQGVAATPVDRILQRANVAPATLYAHFGNKEGLIAEALRRRLQNWDAAWLREIDAAATDRDRLLAVFPALTSYRSGASAARWCAALGVAAETVDPGQQLAETLSQDTQLLTDRFRELAVPVVGADDADAVAAHLLLIFTGVLGMLLRGSSPEEASATGRATAGFVIDGFASSRSAG</sequence>
<evidence type="ECO:0000256" key="1">
    <source>
        <dbReference type="ARBA" id="ARBA00023015"/>
    </source>
</evidence>
<dbReference type="PRINTS" id="PR00455">
    <property type="entry name" value="HTHTETR"/>
</dbReference>
<dbReference type="InterPro" id="IPR001647">
    <property type="entry name" value="HTH_TetR"/>
</dbReference>
<comment type="caution">
    <text evidence="6">The sequence shown here is derived from an EMBL/GenBank/DDBJ whole genome shotgun (WGS) entry which is preliminary data.</text>
</comment>
<evidence type="ECO:0000256" key="4">
    <source>
        <dbReference type="PROSITE-ProRule" id="PRU00335"/>
    </source>
</evidence>
<dbReference type="InterPro" id="IPR009057">
    <property type="entry name" value="Homeodomain-like_sf"/>
</dbReference>
<dbReference type="EMBL" id="JANFLP010000013">
    <property type="protein sequence ID" value="MCQ1950831.1"/>
    <property type="molecule type" value="Genomic_DNA"/>
</dbReference>
<dbReference type="Proteomes" id="UP001206924">
    <property type="component" value="Unassembled WGS sequence"/>
</dbReference>
<feature type="DNA-binding region" description="H-T-H motif" evidence="4">
    <location>
        <begin position="28"/>
        <end position="47"/>
    </location>
</feature>
<evidence type="ECO:0000256" key="2">
    <source>
        <dbReference type="ARBA" id="ARBA00023125"/>
    </source>
</evidence>
<feature type="domain" description="HTH tetR-type" evidence="5">
    <location>
        <begin position="5"/>
        <end position="65"/>
    </location>
</feature>
<protein>
    <submittedName>
        <fullName evidence="6">TetR/AcrR family transcriptional regulator</fullName>
    </submittedName>
</protein>
<keyword evidence="7" id="KW-1185">Reference proteome</keyword>
<dbReference type="SUPFAM" id="SSF46689">
    <property type="entry name" value="Homeodomain-like"/>
    <property type="match status" value="1"/>
</dbReference>
<dbReference type="PANTHER" id="PTHR30055">
    <property type="entry name" value="HTH-TYPE TRANSCRIPTIONAL REGULATOR RUTR"/>
    <property type="match status" value="1"/>
</dbReference>
<dbReference type="SUPFAM" id="SSF48498">
    <property type="entry name" value="Tetracyclin repressor-like, C-terminal domain"/>
    <property type="match status" value="1"/>
</dbReference>
<dbReference type="PROSITE" id="PS50977">
    <property type="entry name" value="HTH_TETR_2"/>
    <property type="match status" value="1"/>
</dbReference>
<evidence type="ECO:0000313" key="7">
    <source>
        <dbReference type="Proteomes" id="UP001206924"/>
    </source>
</evidence>
<name>A0ABT1NW79_9MICC</name>
<keyword evidence="1" id="KW-0805">Transcription regulation</keyword>
<dbReference type="Pfam" id="PF00440">
    <property type="entry name" value="TetR_N"/>
    <property type="match status" value="1"/>
</dbReference>
<keyword evidence="2 4" id="KW-0238">DNA-binding</keyword>
<organism evidence="6 7">
    <name type="scientific">Arthrobacter jinronghuae</name>
    <dbReference type="NCBI Taxonomy" id="2964609"/>
    <lineage>
        <taxon>Bacteria</taxon>
        <taxon>Bacillati</taxon>
        <taxon>Actinomycetota</taxon>
        <taxon>Actinomycetes</taxon>
        <taxon>Micrococcales</taxon>
        <taxon>Micrococcaceae</taxon>
        <taxon>Arthrobacter</taxon>
    </lineage>
</organism>
<dbReference type="Gene3D" id="1.10.357.10">
    <property type="entry name" value="Tetracycline Repressor, domain 2"/>
    <property type="match status" value="1"/>
</dbReference>
<proteinExistence type="predicted"/>
<dbReference type="InterPro" id="IPR050109">
    <property type="entry name" value="HTH-type_TetR-like_transc_reg"/>
</dbReference>
<dbReference type="InterPro" id="IPR036271">
    <property type="entry name" value="Tet_transcr_reg_TetR-rel_C_sf"/>
</dbReference>
<dbReference type="PANTHER" id="PTHR30055:SF234">
    <property type="entry name" value="HTH-TYPE TRANSCRIPTIONAL REGULATOR BETI"/>
    <property type="match status" value="1"/>
</dbReference>
<gene>
    <name evidence="6" type="ORF">NNX28_12960</name>
</gene>
<keyword evidence="3" id="KW-0804">Transcription</keyword>